<dbReference type="InterPro" id="IPR031107">
    <property type="entry name" value="Small_HSP"/>
</dbReference>
<gene>
    <name evidence="5" type="ORF">Athens101428_766</name>
</gene>
<dbReference type="InterPro" id="IPR008978">
    <property type="entry name" value="HSP20-like_chaperone"/>
</dbReference>
<dbReference type="Gene3D" id="2.60.40.790">
    <property type="match status" value="1"/>
</dbReference>
<dbReference type="CDD" id="cd00093">
    <property type="entry name" value="HTH_XRE"/>
    <property type="match status" value="1"/>
</dbReference>
<evidence type="ECO:0000259" key="4">
    <source>
        <dbReference type="PROSITE" id="PS50943"/>
    </source>
</evidence>
<dbReference type="SUPFAM" id="SSF47413">
    <property type="entry name" value="lambda repressor-like DNA-binding domains"/>
    <property type="match status" value="1"/>
</dbReference>
<evidence type="ECO:0000259" key="3">
    <source>
        <dbReference type="PROSITE" id="PS01031"/>
    </source>
</evidence>
<dbReference type="GO" id="GO:0003677">
    <property type="term" value="F:DNA binding"/>
    <property type="evidence" value="ECO:0007669"/>
    <property type="project" value="InterPro"/>
</dbReference>
<evidence type="ECO:0000256" key="2">
    <source>
        <dbReference type="RuleBase" id="RU003616"/>
    </source>
</evidence>
<dbReference type="PROSITE" id="PS01031">
    <property type="entry name" value="SHSP"/>
    <property type="match status" value="1"/>
</dbReference>
<evidence type="ECO:0000313" key="6">
    <source>
        <dbReference type="Proteomes" id="UP000316495"/>
    </source>
</evidence>
<organism evidence="5 6">
    <name type="scientific">Candidatus Berkelbacteria bacterium Athens1014_28</name>
    <dbReference type="NCBI Taxonomy" id="2017145"/>
    <lineage>
        <taxon>Bacteria</taxon>
        <taxon>Candidatus Berkelbacteria</taxon>
    </lineage>
</organism>
<dbReference type="SUPFAM" id="SSF49764">
    <property type="entry name" value="HSP20-like chaperones"/>
    <property type="match status" value="1"/>
</dbReference>
<dbReference type="AlphaFoldDB" id="A0A554LJB1"/>
<dbReference type="Pfam" id="PF00011">
    <property type="entry name" value="HSP20"/>
    <property type="match status" value="1"/>
</dbReference>
<reference evidence="5 6" key="1">
    <citation type="submission" date="2017-07" db="EMBL/GenBank/DDBJ databases">
        <title>Mechanisms for carbon and nitrogen cycling indicate functional differentiation within the Candidate Phyla Radiation.</title>
        <authorList>
            <person name="Danczak R.E."/>
            <person name="Johnston M.D."/>
            <person name="Kenah C."/>
            <person name="Slattery M."/>
            <person name="Wrighton K.C."/>
            <person name="Wilkins M.J."/>
        </authorList>
    </citation>
    <scope>NUCLEOTIDE SEQUENCE [LARGE SCALE GENOMIC DNA]</scope>
    <source>
        <strain evidence="5">Athens1014_28</strain>
    </source>
</reference>
<dbReference type="InterPro" id="IPR010982">
    <property type="entry name" value="Lambda_DNA-bd_dom_sf"/>
</dbReference>
<feature type="domain" description="HTH cro/C1-type" evidence="4">
    <location>
        <begin position="12"/>
        <end position="66"/>
    </location>
</feature>
<dbReference type="InterPro" id="IPR001387">
    <property type="entry name" value="Cro/C1-type_HTH"/>
</dbReference>
<dbReference type="PANTHER" id="PTHR11527">
    <property type="entry name" value="HEAT-SHOCK PROTEIN 20 FAMILY MEMBER"/>
    <property type="match status" value="1"/>
</dbReference>
<dbReference type="SMART" id="SM00530">
    <property type="entry name" value="HTH_XRE"/>
    <property type="match status" value="1"/>
</dbReference>
<comment type="similarity">
    <text evidence="1 2">Belongs to the small heat shock protein (HSP20) family.</text>
</comment>
<proteinExistence type="inferred from homology"/>
<dbReference type="EMBL" id="VMGN01000057">
    <property type="protein sequence ID" value="TSC92952.1"/>
    <property type="molecule type" value="Genomic_DNA"/>
</dbReference>
<dbReference type="PROSITE" id="PS50943">
    <property type="entry name" value="HTH_CROC1"/>
    <property type="match status" value="1"/>
</dbReference>
<dbReference type="Pfam" id="PF01381">
    <property type="entry name" value="HTH_3"/>
    <property type="match status" value="1"/>
</dbReference>
<comment type="caution">
    <text evidence="5">The sequence shown here is derived from an EMBL/GenBank/DDBJ whole genome shotgun (WGS) entry which is preliminary data.</text>
</comment>
<dbReference type="InterPro" id="IPR002068">
    <property type="entry name" value="A-crystallin/Hsp20_dom"/>
</dbReference>
<dbReference type="Proteomes" id="UP000316495">
    <property type="component" value="Unassembled WGS sequence"/>
</dbReference>
<protein>
    <submittedName>
        <fullName evidence="5">HSP20 family protein</fullName>
    </submittedName>
</protein>
<feature type="domain" description="SHSP" evidence="3">
    <location>
        <begin position="121"/>
        <end position="233"/>
    </location>
</feature>
<dbReference type="CDD" id="cd06464">
    <property type="entry name" value="ACD_sHsps-like"/>
    <property type="match status" value="1"/>
</dbReference>
<accession>A0A554LJB1</accession>
<evidence type="ECO:0000313" key="5">
    <source>
        <dbReference type="EMBL" id="TSC92952.1"/>
    </source>
</evidence>
<dbReference type="Gene3D" id="1.10.260.40">
    <property type="entry name" value="lambda repressor-like DNA-binding domains"/>
    <property type="match status" value="1"/>
</dbReference>
<name>A0A554LJB1_9BACT</name>
<evidence type="ECO:0000256" key="1">
    <source>
        <dbReference type="PROSITE-ProRule" id="PRU00285"/>
    </source>
</evidence>
<sequence>MKNKEHKIENKIKDLRKQQKLSQEEVAEALGVSRQSIIALEHGRYMPSLPIAVSLCDLFDSAFEEIFQFEHETKKIVENISNNVLRKEATMPLELEPWRPFREMVTLRDAMDRLFEDSVVTPKTAGMPKIDIKETKDDVRVKAELPGIPEEEVNVEITDNVMTISGEKKLETKDEGEGYYYKESHSGAFSRSFMLPSDVIAEKAEAEMKHGVLTIVVPKVEEKKPKKVTIKTKSAK</sequence>